<reference evidence="1 2" key="1">
    <citation type="submission" date="2018-11" db="EMBL/GenBank/DDBJ databases">
        <title>Genetic determinants and prediction of antibiotic resistance phenotypes in Helicobacter pylori.</title>
        <authorList>
            <person name="Wagner K."/>
        </authorList>
    </citation>
    <scope>NUCLEOTIDE SEQUENCE [LARGE SCALE GENOMIC DNA]</scope>
    <source>
        <strain evidence="1 2">ZH70</strain>
    </source>
</reference>
<evidence type="ECO:0000313" key="2">
    <source>
        <dbReference type="Proteomes" id="UP000289022"/>
    </source>
</evidence>
<comment type="caution">
    <text evidence="1">The sequence shown here is derived from an EMBL/GenBank/DDBJ whole genome shotgun (WGS) entry which is preliminary data.</text>
</comment>
<proteinExistence type="predicted"/>
<name>A0A438WNW7_HELPX</name>
<dbReference type="AlphaFoldDB" id="A0A438WNW7"/>
<sequence>VLRQPFGGVKKSAVGFGRKVGIFNYITQFVNIHQEEEDEHTLKNPLSEALERLTQKGYDEHTHELKRAIFMAKSYAYHYKHEFSQTKDYVKIRGEDNLFSYTKVKSVGYRITEKDTLSDMLGVALACLVSQIPLTLSIENERANKDLTFFLECLKTLQANAPIVYESLQKFSEKLHAFNRVRYLKSDLDLLHEQAS</sequence>
<dbReference type="EMBL" id="RJGP01000845">
    <property type="protein sequence ID" value="RVZ25993.1"/>
    <property type="molecule type" value="Genomic_DNA"/>
</dbReference>
<feature type="non-terminal residue" evidence="1">
    <location>
        <position position="196"/>
    </location>
</feature>
<gene>
    <name evidence="1" type="ORF">EC518_10740</name>
</gene>
<feature type="non-terminal residue" evidence="1">
    <location>
        <position position="1"/>
    </location>
</feature>
<organism evidence="1 2">
    <name type="scientific">Helicobacter pylori</name>
    <name type="common">Campylobacter pylori</name>
    <dbReference type="NCBI Taxonomy" id="210"/>
    <lineage>
        <taxon>Bacteria</taxon>
        <taxon>Pseudomonadati</taxon>
        <taxon>Campylobacterota</taxon>
        <taxon>Epsilonproteobacteria</taxon>
        <taxon>Campylobacterales</taxon>
        <taxon>Helicobacteraceae</taxon>
        <taxon>Helicobacter</taxon>
    </lineage>
</organism>
<accession>A0A438WNW7</accession>
<evidence type="ECO:0000313" key="1">
    <source>
        <dbReference type="EMBL" id="RVZ25993.1"/>
    </source>
</evidence>
<dbReference type="Proteomes" id="UP000289022">
    <property type="component" value="Unassembled WGS sequence"/>
</dbReference>
<protein>
    <submittedName>
        <fullName evidence="1">1-pyrroline-5-carboxylate dehydrogenase</fullName>
    </submittedName>
</protein>